<dbReference type="PROSITE" id="PS50181">
    <property type="entry name" value="FBOX"/>
    <property type="match status" value="1"/>
</dbReference>
<dbReference type="GO" id="GO:0031146">
    <property type="term" value="P:SCF-dependent proteasomal ubiquitin-dependent protein catabolic process"/>
    <property type="evidence" value="ECO:0007669"/>
    <property type="project" value="TreeGrafter"/>
</dbReference>
<dbReference type="Gene3D" id="1.20.1280.50">
    <property type="match status" value="1"/>
</dbReference>
<feature type="domain" description="F-box" evidence="2">
    <location>
        <begin position="1"/>
        <end position="36"/>
    </location>
</feature>
<dbReference type="OrthoDB" id="3219396at2759"/>
<comment type="caution">
    <text evidence="3">The sequence shown here is derived from an EMBL/GenBank/DDBJ whole genome shotgun (WGS) entry which is preliminary data.</text>
</comment>
<accession>A0A8S3YSL8</accession>
<name>A0A8S3YSL8_9EUPU</name>
<evidence type="ECO:0000259" key="2">
    <source>
        <dbReference type="PROSITE" id="PS50181"/>
    </source>
</evidence>
<dbReference type="PANTHER" id="PTHR13318:SF50">
    <property type="entry name" value="F-BOX_LRR-REPEAT PROTEIN 7"/>
    <property type="match status" value="1"/>
</dbReference>
<dbReference type="InterPro" id="IPR006553">
    <property type="entry name" value="Leu-rich_rpt_Cys-con_subtyp"/>
</dbReference>
<protein>
    <recommendedName>
        <fullName evidence="2">F-box domain-containing protein</fullName>
    </recommendedName>
</protein>
<dbReference type="Gene3D" id="3.80.10.10">
    <property type="entry name" value="Ribonuclease Inhibitor"/>
    <property type="match status" value="1"/>
</dbReference>
<evidence type="ECO:0000313" key="4">
    <source>
        <dbReference type="Proteomes" id="UP000678393"/>
    </source>
</evidence>
<dbReference type="SUPFAM" id="SSF81383">
    <property type="entry name" value="F-box domain"/>
    <property type="match status" value="1"/>
</dbReference>
<reference evidence="3" key="1">
    <citation type="submission" date="2021-04" db="EMBL/GenBank/DDBJ databases">
        <authorList>
            <consortium name="Molecular Ecology Group"/>
        </authorList>
    </citation>
    <scope>NUCLEOTIDE SEQUENCE</scope>
</reference>
<dbReference type="Proteomes" id="UP000678393">
    <property type="component" value="Unassembled WGS sequence"/>
</dbReference>
<proteinExistence type="predicted"/>
<organism evidence="3 4">
    <name type="scientific">Candidula unifasciata</name>
    <dbReference type="NCBI Taxonomy" id="100452"/>
    <lineage>
        <taxon>Eukaryota</taxon>
        <taxon>Metazoa</taxon>
        <taxon>Spiralia</taxon>
        <taxon>Lophotrochozoa</taxon>
        <taxon>Mollusca</taxon>
        <taxon>Gastropoda</taxon>
        <taxon>Heterobranchia</taxon>
        <taxon>Euthyneura</taxon>
        <taxon>Panpulmonata</taxon>
        <taxon>Eupulmonata</taxon>
        <taxon>Stylommatophora</taxon>
        <taxon>Helicina</taxon>
        <taxon>Helicoidea</taxon>
        <taxon>Geomitridae</taxon>
        <taxon>Candidula</taxon>
    </lineage>
</organism>
<dbReference type="InterPro" id="IPR036047">
    <property type="entry name" value="F-box-like_dom_sf"/>
</dbReference>
<sequence>MLEILRYLPIDNRCRVRRVCKTWNRIVSDNSLWRHVDLLEYRLDLRTMWKFVRTHFSPCLLTMKIQGYAQAGNHKRWRALLSDSMLKELAACCPNLWLLHLHDCRTNNLSFESLPPSITCLKIVSTIWRPRWIKDKQKHLAKLEHLTLDKSVRVDAYDLEDIAFWKNLKRLSLMGCSRIGKTHVETFAYNFTELELLNLSGTNINHSALHDIAHYLKKLKELYLAGIQSVNDEIVACIAEGLPVLNKLDLSYCEFVSLEGLESLCDSRLAVLIFKHFPALSEKDVQGFRTSFPANFILII</sequence>
<dbReference type="Pfam" id="PF12937">
    <property type="entry name" value="F-box-like"/>
    <property type="match status" value="1"/>
</dbReference>
<evidence type="ECO:0000256" key="1">
    <source>
        <dbReference type="ARBA" id="ARBA00022786"/>
    </source>
</evidence>
<dbReference type="InterPro" id="IPR001810">
    <property type="entry name" value="F-box_dom"/>
</dbReference>
<gene>
    <name evidence="3" type="ORF">CUNI_LOCUS2794</name>
</gene>
<dbReference type="SMART" id="SM00367">
    <property type="entry name" value="LRR_CC"/>
    <property type="match status" value="3"/>
</dbReference>
<dbReference type="SUPFAM" id="SSF52047">
    <property type="entry name" value="RNI-like"/>
    <property type="match status" value="1"/>
</dbReference>
<keyword evidence="1" id="KW-0833">Ubl conjugation pathway</keyword>
<dbReference type="GO" id="GO:0019005">
    <property type="term" value="C:SCF ubiquitin ligase complex"/>
    <property type="evidence" value="ECO:0007669"/>
    <property type="project" value="TreeGrafter"/>
</dbReference>
<dbReference type="InterPro" id="IPR032675">
    <property type="entry name" value="LRR_dom_sf"/>
</dbReference>
<dbReference type="AlphaFoldDB" id="A0A8S3YSL8"/>
<evidence type="ECO:0000313" key="3">
    <source>
        <dbReference type="EMBL" id="CAG5117236.1"/>
    </source>
</evidence>
<dbReference type="EMBL" id="CAJHNH020000371">
    <property type="protein sequence ID" value="CAG5117236.1"/>
    <property type="molecule type" value="Genomic_DNA"/>
</dbReference>
<keyword evidence="4" id="KW-1185">Reference proteome</keyword>
<dbReference type="PANTHER" id="PTHR13318">
    <property type="entry name" value="PARTNER OF PAIRED, ISOFORM B-RELATED"/>
    <property type="match status" value="1"/>
</dbReference>